<organism evidence="2 3">
    <name type="scientific">Bordetella bronchialis</name>
    <dbReference type="NCBI Taxonomy" id="463025"/>
    <lineage>
        <taxon>Bacteria</taxon>
        <taxon>Pseudomonadati</taxon>
        <taxon>Pseudomonadota</taxon>
        <taxon>Betaproteobacteria</taxon>
        <taxon>Burkholderiales</taxon>
        <taxon>Alcaligenaceae</taxon>
        <taxon>Bordetella</taxon>
    </lineage>
</organism>
<dbReference type="AlphaFoldDB" id="A0A193G5I3"/>
<dbReference type="Pfam" id="PF02515">
    <property type="entry name" value="CoA_transf_3"/>
    <property type="match status" value="1"/>
</dbReference>
<dbReference type="InterPro" id="IPR023606">
    <property type="entry name" value="CoA-Trfase_III_dom_1_sf"/>
</dbReference>
<dbReference type="SUPFAM" id="SSF89796">
    <property type="entry name" value="CoA-transferase family III (CaiB/BaiF)"/>
    <property type="match status" value="1"/>
</dbReference>
<keyword evidence="1" id="KW-0808">Transferase</keyword>
<dbReference type="InterPro" id="IPR044855">
    <property type="entry name" value="CoA-Trfase_III_dom3_sf"/>
</dbReference>
<dbReference type="InterPro" id="IPR050483">
    <property type="entry name" value="CoA-transferase_III_domain"/>
</dbReference>
<reference evidence="2 3" key="1">
    <citation type="submission" date="2016-06" db="EMBL/GenBank/DDBJ databases">
        <title>Complete genome sequences of Bordetella bronchialis and Bordetella flabilis.</title>
        <authorList>
            <person name="LiPuma J.J."/>
            <person name="Spilker T."/>
        </authorList>
    </citation>
    <scope>NUCLEOTIDE SEQUENCE [LARGE SCALE GENOMIC DNA]</scope>
    <source>
        <strain evidence="2 3">AU17976</strain>
    </source>
</reference>
<evidence type="ECO:0000313" key="3">
    <source>
        <dbReference type="Proteomes" id="UP000092213"/>
    </source>
</evidence>
<dbReference type="Gene3D" id="3.40.50.10540">
    <property type="entry name" value="Crotonobetainyl-coa:carnitine coa-transferase, domain 1"/>
    <property type="match status" value="1"/>
</dbReference>
<name>A0A193G5I3_9BORD</name>
<proteinExistence type="predicted"/>
<dbReference type="PANTHER" id="PTHR48207:SF4">
    <property type="entry name" value="BLL6097 PROTEIN"/>
    <property type="match status" value="1"/>
</dbReference>
<dbReference type="STRING" id="463025.BAU08_02030"/>
<dbReference type="EMBL" id="CP016171">
    <property type="protein sequence ID" value="ANN74484.1"/>
    <property type="molecule type" value="Genomic_DNA"/>
</dbReference>
<dbReference type="PANTHER" id="PTHR48207">
    <property type="entry name" value="SUCCINATE--HYDROXYMETHYLGLUTARATE COA-TRANSFERASE"/>
    <property type="match status" value="1"/>
</dbReference>
<evidence type="ECO:0000313" key="2">
    <source>
        <dbReference type="EMBL" id="ANN74484.1"/>
    </source>
</evidence>
<gene>
    <name evidence="2" type="ORF">BAU08_02030</name>
</gene>
<dbReference type="Proteomes" id="UP000092213">
    <property type="component" value="Chromosome"/>
</dbReference>
<accession>A0A193G5I3</accession>
<sequence length="397" mass="42382">MCGVRVVDFSHVLAGPVATMMLADLGADVIKVEPPQGEMGRRLGPPWINGESAIYLSVNRNKRGIAMDLKSPAGRQAALRLVRGADIVVENFRPGVMRQLGLDYETVSADNRALVYCSISAYGQAGPFRSRPGVDGIMQAASGLMSTLGVDGDDPAKVATPVADMAGGYVATISILAAYLAARQSRQGEWLDISLYNAAIMLQQTGYASYFAAGKEPRKTGSAAPYAAPNEAYPTRDGWIMIAAYQPERWRKLCMLLDAPGLEQDPRFASNEGRVANRHALREELAPRFMARDTAQWQRLLTEADILCAPVAGYAQVAGSAEYAASGLDTVVRHPVAGAVRLPGFVPGPAHAPDGPSRDRAAPAIGEHAAEILREIGYGPADIEAFNGTLKSMTETR</sequence>
<protein>
    <submittedName>
        <fullName evidence="2">Carnitine dehydratase</fullName>
    </submittedName>
</protein>
<evidence type="ECO:0000256" key="1">
    <source>
        <dbReference type="ARBA" id="ARBA00022679"/>
    </source>
</evidence>
<dbReference type="InterPro" id="IPR003673">
    <property type="entry name" value="CoA-Trfase_fam_III"/>
</dbReference>
<dbReference type="GO" id="GO:0008410">
    <property type="term" value="F:CoA-transferase activity"/>
    <property type="evidence" value="ECO:0007669"/>
    <property type="project" value="TreeGrafter"/>
</dbReference>
<dbReference type="Gene3D" id="3.30.1540.10">
    <property type="entry name" value="formyl-coa transferase, domain 3"/>
    <property type="match status" value="1"/>
</dbReference>